<dbReference type="PANTHER" id="PTHR30136:SF24">
    <property type="entry name" value="HTH-TYPE TRANSCRIPTIONAL REPRESSOR ALLR"/>
    <property type="match status" value="1"/>
</dbReference>
<feature type="domain" description="IclR-ED" evidence="6">
    <location>
        <begin position="75"/>
        <end position="244"/>
    </location>
</feature>
<name>A0A4S5EA91_9MICC</name>
<feature type="compositionally biased region" description="Polar residues" evidence="4">
    <location>
        <begin position="11"/>
        <end position="22"/>
    </location>
</feature>
<evidence type="ECO:0000256" key="2">
    <source>
        <dbReference type="ARBA" id="ARBA00023125"/>
    </source>
</evidence>
<dbReference type="OrthoDB" id="156285at2"/>
<evidence type="ECO:0000256" key="1">
    <source>
        <dbReference type="ARBA" id="ARBA00023015"/>
    </source>
</evidence>
<keyword evidence="8" id="KW-1185">Reference proteome</keyword>
<dbReference type="EMBL" id="SSWH01000001">
    <property type="protein sequence ID" value="THJ68608.1"/>
    <property type="molecule type" value="Genomic_DNA"/>
</dbReference>
<dbReference type="InterPro" id="IPR005471">
    <property type="entry name" value="Tscrpt_reg_IclR_N"/>
</dbReference>
<dbReference type="RefSeq" id="WP_136452710.1">
    <property type="nucleotide sequence ID" value="NZ_SSWH01000001.1"/>
</dbReference>
<keyword evidence="1" id="KW-0805">Transcription regulation</keyword>
<dbReference type="SUPFAM" id="SSF55781">
    <property type="entry name" value="GAF domain-like"/>
    <property type="match status" value="1"/>
</dbReference>
<dbReference type="InterPro" id="IPR036390">
    <property type="entry name" value="WH_DNA-bd_sf"/>
</dbReference>
<dbReference type="Gene3D" id="3.30.450.40">
    <property type="match status" value="1"/>
</dbReference>
<gene>
    <name evidence="7" type="ORF">E8P82_01490</name>
</gene>
<dbReference type="InterPro" id="IPR050707">
    <property type="entry name" value="HTH_MetabolicPath_Reg"/>
</dbReference>
<dbReference type="InterPro" id="IPR036388">
    <property type="entry name" value="WH-like_DNA-bd_sf"/>
</dbReference>
<dbReference type="Proteomes" id="UP000305233">
    <property type="component" value="Unassembled WGS sequence"/>
</dbReference>
<dbReference type="InterPro" id="IPR014757">
    <property type="entry name" value="Tscrpt_reg_IclR_C"/>
</dbReference>
<evidence type="ECO:0000256" key="4">
    <source>
        <dbReference type="SAM" id="MobiDB-lite"/>
    </source>
</evidence>
<dbReference type="PROSITE" id="PS51078">
    <property type="entry name" value="ICLR_ED"/>
    <property type="match status" value="1"/>
</dbReference>
<keyword evidence="3" id="KW-0804">Transcription</keyword>
<protein>
    <submittedName>
        <fullName evidence="7">IclR family transcriptional regulator</fullName>
    </submittedName>
</protein>
<evidence type="ECO:0000256" key="3">
    <source>
        <dbReference type="ARBA" id="ARBA00023163"/>
    </source>
</evidence>
<keyword evidence="2" id="KW-0238">DNA-binding</keyword>
<comment type="caution">
    <text evidence="7">The sequence shown here is derived from an EMBL/GenBank/DDBJ whole genome shotgun (WGS) entry which is preliminary data.</text>
</comment>
<dbReference type="CDD" id="cd00090">
    <property type="entry name" value="HTH_ARSR"/>
    <property type="match status" value="1"/>
</dbReference>
<dbReference type="GO" id="GO:0003700">
    <property type="term" value="F:DNA-binding transcription factor activity"/>
    <property type="evidence" value="ECO:0007669"/>
    <property type="project" value="TreeGrafter"/>
</dbReference>
<dbReference type="Pfam" id="PF09339">
    <property type="entry name" value="HTH_IclR"/>
    <property type="match status" value="1"/>
</dbReference>
<feature type="region of interest" description="Disordered" evidence="4">
    <location>
        <begin position="1"/>
        <end position="22"/>
    </location>
</feature>
<dbReference type="PANTHER" id="PTHR30136">
    <property type="entry name" value="HELIX-TURN-HELIX TRANSCRIPTIONAL REGULATOR, ICLR FAMILY"/>
    <property type="match status" value="1"/>
</dbReference>
<evidence type="ECO:0000259" key="5">
    <source>
        <dbReference type="PROSITE" id="PS51077"/>
    </source>
</evidence>
<proteinExistence type="predicted"/>
<reference evidence="7 8" key="1">
    <citation type="submission" date="2019-04" db="EMBL/GenBank/DDBJ databases">
        <authorList>
            <person name="Liu Q."/>
            <person name="Xin Y.-H."/>
        </authorList>
    </citation>
    <scope>NUCLEOTIDE SEQUENCE [LARGE SCALE GENOMIC DNA]</scope>
    <source>
        <strain evidence="7 8">AM23</strain>
    </source>
</reference>
<evidence type="ECO:0000259" key="6">
    <source>
        <dbReference type="PROSITE" id="PS51078"/>
    </source>
</evidence>
<accession>A0A4S5EA91</accession>
<dbReference type="Pfam" id="PF01614">
    <property type="entry name" value="IclR_C"/>
    <property type="match status" value="1"/>
</dbReference>
<dbReference type="GO" id="GO:0045892">
    <property type="term" value="P:negative regulation of DNA-templated transcription"/>
    <property type="evidence" value="ECO:0007669"/>
    <property type="project" value="TreeGrafter"/>
</dbReference>
<evidence type="ECO:0000313" key="8">
    <source>
        <dbReference type="Proteomes" id="UP000305233"/>
    </source>
</evidence>
<feature type="domain" description="HTH iclR-type" evidence="5">
    <location>
        <begin position="20"/>
        <end position="81"/>
    </location>
</feature>
<dbReference type="SUPFAM" id="SSF46785">
    <property type="entry name" value="Winged helix' DNA-binding domain"/>
    <property type="match status" value="1"/>
</dbReference>
<dbReference type="PROSITE" id="PS51077">
    <property type="entry name" value="HTH_ICLR"/>
    <property type="match status" value="1"/>
</dbReference>
<dbReference type="InterPro" id="IPR011991">
    <property type="entry name" value="ArsR-like_HTH"/>
</dbReference>
<dbReference type="Gene3D" id="1.10.10.10">
    <property type="entry name" value="Winged helix-like DNA-binding domain superfamily/Winged helix DNA-binding domain"/>
    <property type="match status" value="1"/>
</dbReference>
<sequence>MNALGVADTAPRTQAGTPPSQTLSRGIRVLEILAEATGAMTIADIAAALGVHRSIAYRIIRTLEDHGLVLKDPDGGFRIGPGMASLARGVARDLQSVALPELTALAARAQMTAFIAVVDRRHCVTLVAVEPPHGEGTIVQRPGSRHRFDAGAPGIAIQAALGKARWEQLAPDEIFRDESHAAAAKGYAVSCDEVIPGVSSVAAPILVPGQLPAALAVVYVSSDHDVADLGQQVARTARAVEALL</sequence>
<dbReference type="InterPro" id="IPR029016">
    <property type="entry name" value="GAF-like_dom_sf"/>
</dbReference>
<dbReference type="GO" id="GO:0003677">
    <property type="term" value="F:DNA binding"/>
    <property type="evidence" value="ECO:0007669"/>
    <property type="project" value="UniProtKB-KW"/>
</dbReference>
<organism evidence="7 8">
    <name type="scientific">Arthrobacter echini</name>
    <dbReference type="NCBI Taxonomy" id="1529066"/>
    <lineage>
        <taxon>Bacteria</taxon>
        <taxon>Bacillati</taxon>
        <taxon>Actinomycetota</taxon>
        <taxon>Actinomycetes</taxon>
        <taxon>Micrococcales</taxon>
        <taxon>Micrococcaceae</taxon>
        <taxon>Arthrobacter</taxon>
    </lineage>
</organism>
<dbReference type="SMART" id="SM00346">
    <property type="entry name" value="HTH_ICLR"/>
    <property type="match status" value="1"/>
</dbReference>
<evidence type="ECO:0000313" key="7">
    <source>
        <dbReference type="EMBL" id="THJ68608.1"/>
    </source>
</evidence>
<dbReference type="AlphaFoldDB" id="A0A4S5EA91"/>